<dbReference type="PANTHER" id="PTHR36847:SF1">
    <property type="entry name" value="AMIDOLIGASE ENZYME"/>
    <property type="match status" value="1"/>
</dbReference>
<gene>
    <name evidence="1" type="ORF">TQ39_19175</name>
</gene>
<dbReference type="EMBL" id="JXXK01000060">
    <property type="protein sequence ID" value="KJF38246.1"/>
    <property type="molecule type" value="Genomic_DNA"/>
</dbReference>
<dbReference type="InterPro" id="IPR022025">
    <property type="entry name" value="Amidoligase_2"/>
</dbReference>
<organism evidence="1 2">
    <name type="scientific">Ruthenibacterium lactatiformans</name>
    <dbReference type="NCBI Taxonomy" id="1550024"/>
    <lineage>
        <taxon>Bacteria</taxon>
        <taxon>Bacillati</taxon>
        <taxon>Bacillota</taxon>
        <taxon>Clostridia</taxon>
        <taxon>Eubacteriales</taxon>
        <taxon>Oscillospiraceae</taxon>
        <taxon>Ruthenibacterium</taxon>
    </lineage>
</organism>
<reference evidence="1" key="1">
    <citation type="submission" date="2015-02" db="EMBL/GenBank/DDBJ databases">
        <title>A novel member of the family Ruminococcaceae isolated from human feces.</title>
        <authorList>
            <person name="Shkoporov A.N."/>
            <person name="Chaplin A.V."/>
            <person name="Motuzova O.V."/>
            <person name="Kafarskaia L.I."/>
            <person name="Khokhlova E.V."/>
            <person name="Efimov B.A."/>
        </authorList>
    </citation>
    <scope>NUCLEOTIDE SEQUENCE [LARGE SCALE GENOMIC DNA]</scope>
    <source>
        <strain evidence="1">585-1</strain>
    </source>
</reference>
<sequence length="328" mass="38020">MSWRRWTRLDLKDQYFGCEIEMTGITREQAAQTVAALFGTTARQTHESHTYDPWEVTDGVGKKWRFVYDGSIETTRRECGRQAAAHDRRYSVEMNSPKLEYSEMKKLQEVIRALRHAGAVVNDSCGMHVHVDASGHTPRSLRNALSIMYSKEDILFRAIGAKPDRISQYCQYSRENVVRTVRALSPHLTMEQLKQAWYGTRDGSNDHYNWTRYYALNLHSVFYRGTLEWRCFESTLHAGVARANITLALAISAQAINQTRTLAKKTPVTENPAFTFRTFLLRLGLVGEEYKNVRMHLLKDLPGDPAWRYDRSQYVCLQNRRTEQQEAR</sequence>
<accession>A0A0D8IVE5</accession>
<dbReference type="AlphaFoldDB" id="A0A0D8IVE5"/>
<name>A0A0D8IVE5_9FIRM</name>
<dbReference type="GeneID" id="42858653"/>
<keyword evidence="1" id="KW-0436">Ligase</keyword>
<dbReference type="PATRIC" id="fig|1550024.3.peg.4406"/>
<protein>
    <submittedName>
        <fullName evidence="1">Amidoligase enzyme</fullName>
    </submittedName>
</protein>
<dbReference type="PANTHER" id="PTHR36847">
    <property type="entry name" value="AMIDOLIGASE ENZYME"/>
    <property type="match status" value="1"/>
</dbReference>
<dbReference type="Proteomes" id="UP000032483">
    <property type="component" value="Unassembled WGS sequence"/>
</dbReference>
<dbReference type="Pfam" id="PF12224">
    <property type="entry name" value="Amidoligase_2"/>
    <property type="match status" value="1"/>
</dbReference>
<proteinExistence type="predicted"/>
<evidence type="ECO:0000313" key="2">
    <source>
        <dbReference type="Proteomes" id="UP000032483"/>
    </source>
</evidence>
<evidence type="ECO:0000313" key="1">
    <source>
        <dbReference type="EMBL" id="KJF38246.1"/>
    </source>
</evidence>
<dbReference type="RefSeq" id="WP_050006714.1">
    <property type="nucleotide sequence ID" value="NZ_DAWBJP010000122.1"/>
</dbReference>
<dbReference type="GO" id="GO:0016874">
    <property type="term" value="F:ligase activity"/>
    <property type="evidence" value="ECO:0007669"/>
    <property type="project" value="UniProtKB-KW"/>
</dbReference>
<keyword evidence="2" id="KW-1185">Reference proteome</keyword>
<comment type="caution">
    <text evidence="1">The sequence shown here is derived from an EMBL/GenBank/DDBJ whole genome shotgun (WGS) entry which is preliminary data.</text>
</comment>